<sequence>IERIAYVNPDCGFWMLKRSVADRKIEALVAGRDLFESAGRG</sequence>
<evidence type="ECO:0000313" key="1">
    <source>
        <dbReference type="EMBL" id="SVC44003.1"/>
    </source>
</evidence>
<feature type="non-terminal residue" evidence="1">
    <location>
        <position position="1"/>
    </location>
</feature>
<accession>A0A382M512</accession>
<gene>
    <name evidence="1" type="ORF">METZ01_LOCUS296857</name>
</gene>
<proteinExistence type="predicted"/>
<dbReference type="EMBL" id="UINC01091328">
    <property type="protein sequence ID" value="SVC44003.1"/>
    <property type="molecule type" value="Genomic_DNA"/>
</dbReference>
<name>A0A382M512_9ZZZZ</name>
<protein>
    <recommendedName>
        <fullName evidence="2">Cobalamin-independent methionine synthase MetE C-terminal/archaeal domain-containing protein</fullName>
    </recommendedName>
</protein>
<reference evidence="1" key="1">
    <citation type="submission" date="2018-05" db="EMBL/GenBank/DDBJ databases">
        <authorList>
            <person name="Lanie J.A."/>
            <person name="Ng W.-L."/>
            <person name="Kazmierczak K.M."/>
            <person name="Andrzejewski T.M."/>
            <person name="Davidsen T.M."/>
            <person name="Wayne K.J."/>
            <person name="Tettelin H."/>
            <person name="Glass J.I."/>
            <person name="Rusch D."/>
            <person name="Podicherti R."/>
            <person name="Tsui H.-C.T."/>
            <person name="Winkler M.E."/>
        </authorList>
    </citation>
    <scope>NUCLEOTIDE SEQUENCE</scope>
</reference>
<evidence type="ECO:0008006" key="2">
    <source>
        <dbReference type="Google" id="ProtNLM"/>
    </source>
</evidence>
<organism evidence="1">
    <name type="scientific">marine metagenome</name>
    <dbReference type="NCBI Taxonomy" id="408172"/>
    <lineage>
        <taxon>unclassified sequences</taxon>
        <taxon>metagenomes</taxon>
        <taxon>ecological metagenomes</taxon>
    </lineage>
</organism>
<dbReference type="AlphaFoldDB" id="A0A382M512"/>